<dbReference type="EMBL" id="CAEZXK010000017">
    <property type="protein sequence ID" value="CAB4688009.1"/>
    <property type="molecule type" value="Genomic_DNA"/>
</dbReference>
<dbReference type="InterPro" id="IPR022496">
    <property type="entry name" value="T6A_TsaB"/>
</dbReference>
<reference evidence="2" key="1">
    <citation type="submission" date="2020-05" db="EMBL/GenBank/DDBJ databases">
        <authorList>
            <person name="Chiriac C."/>
            <person name="Salcher M."/>
            <person name="Ghai R."/>
            <person name="Kavagutti S V."/>
        </authorList>
    </citation>
    <scope>NUCLEOTIDE SEQUENCE</scope>
</reference>
<dbReference type="NCBIfam" id="TIGR03725">
    <property type="entry name" value="T6A_YeaZ"/>
    <property type="match status" value="1"/>
</dbReference>
<dbReference type="Pfam" id="PF00814">
    <property type="entry name" value="TsaD"/>
    <property type="match status" value="1"/>
</dbReference>
<evidence type="ECO:0000259" key="1">
    <source>
        <dbReference type="Pfam" id="PF00814"/>
    </source>
</evidence>
<organism evidence="2">
    <name type="scientific">freshwater metagenome</name>
    <dbReference type="NCBI Taxonomy" id="449393"/>
    <lineage>
        <taxon>unclassified sequences</taxon>
        <taxon>metagenomes</taxon>
        <taxon>ecological metagenomes</taxon>
    </lineage>
</organism>
<proteinExistence type="predicted"/>
<protein>
    <submittedName>
        <fullName evidence="2">Unannotated protein</fullName>
    </submittedName>
</protein>
<dbReference type="GO" id="GO:0002949">
    <property type="term" value="P:tRNA threonylcarbamoyladenosine modification"/>
    <property type="evidence" value="ECO:0007669"/>
    <property type="project" value="InterPro"/>
</dbReference>
<dbReference type="InterPro" id="IPR000905">
    <property type="entry name" value="Gcp-like_dom"/>
</dbReference>
<dbReference type="SUPFAM" id="SSF53067">
    <property type="entry name" value="Actin-like ATPase domain"/>
    <property type="match status" value="2"/>
</dbReference>
<sequence>MSILLAIDTSAGTSVALFRDGVLAAELNVTDNMKHAETVGTAIISVLTQAGVAAREVQEVVVGRGPAPFTGLRVGIAAAVMFAEGSGAKLSGLVSLDAIALTALKQRPASETRPLLVTTDARRSEVYWALYSGLSEKGVAVRTEGPQVLKPAALEELLAARNIDADTTNLTITGSAVGELALALRAAGQLERDISALYLRAPDAVEPKASGVFGKRVSS</sequence>
<accession>A0A6J6NND9</accession>
<feature type="domain" description="Gcp-like" evidence="1">
    <location>
        <begin position="34"/>
        <end position="162"/>
    </location>
</feature>
<dbReference type="InterPro" id="IPR043129">
    <property type="entry name" value="ATPase_NBD"/>
</dbReference>
<evidence type="ECO:0000313" key="2">
    <source>
        <dbReference type="EMBL" id="CAB4688009.1"/>
    </source>
</evidence>
<dbReference type="Gene3D" id="3.30.420.40">
    <property type="match status" value="2"/>
</dbReference>
<dbReference type="AlphaFoldDB" id="A0A6J6NND9"/>
<gene>
    <name evidence="2" type="ORF">UFOPK2370_00763</name>
</gene>
<name>A0A6J6NND9_9ZZZZ</name>